<keyword evidence="3" id="KW-1185">Reference proteome</keyword>
<dbReference type="EMBL" id="JBJQND010000005">
    <property type="protein sequence ID" value="KAL3875384.1"/>
    <property type="molecule type" value="Genomic_DNA"/>
</dbReference>
<evidence type="ECO:0000313" key="2">
    <source>
        <dbReference type="EMBL" id="KAL3875384.1"/>
    </source>
</evidence>
<dbReference type="InterPro" id="IPR017893">
    <property type="entry name" value="DBB_domain"/>
</dbReference>
<evidence type="ECO:0000313" key="3">
    <source>
        <dbReference type="Proteomes" id="UP001634394"/>
    </source>
</evidence>
<dbReference type="Gene3D" id="1.25.40.20">
    <property type="entry name" value="Ankyrin repeat-containing domain"/>
    <property type="match status" value="1"/>
</dbReference>
<reference evidence="2 3" key="1">
    <citation type="submission" date="2024-11" db="EMBL/GenBank/DDBJ databases">
        <title>Chromosome-level genome assembly of the freshwater bivalve Anodonta woodiana.</title>
        <authorList>
            <person name="Chen X."/>
        </authorList>
    </citation>
    <scope>NUCLEOTIDE SEQUENCE [LARGE SCALE GENOMIC DNA]</scope>
    <source>
        <strain evidence="2">MN2024</strain>
        <tissue evidence="2">Gills</tissue>
    </source>
</reference>
<sequence length="578" mass="66840">MTSTQKEISIHYHPQDGAEWAKYLQSRLGEREFEIDIALNDVTAPDISRGRSRINVFLITPDFMDLTDLNIMKGYDHRYSLAILMGIETEIFTLLTTQRGIYEDLQDWITLDADESEESVRRLLVTIVTMYEYDYLPSRIRPVIMEPSDEGTMVYIGLERDTKSEVSVQFDGNKEVLKATNRNSYFYSFPLSDEEAHMLSAFSIVYKGNKIGEGQLNHIVPSSRQVNNPHSGLYAGHTYNADQGKQSKLGQLCELLEDETDPIGLVCKCMGMSGSDREQLDRTLANQISVQGFPEHLSLKNINEDVPRIQRDEKWPTFLHFAAEYNLMRFAEALLSYPALACACMIRNREGRTPDEIAHHAGHQELSEMLRIFSNFMLGPSIVLHDANMGETDGGVDMRTSDDLEWKHSTLNEERKYPVTTHRQPFDIRLWQETFKHKERGQGFFSKLLQRKSKRKKLYASGCDLNPMNDFQRKNTDVSRKYTHHDVPAERESGIRTSNLVSSESDRIENKLKELMHRVHHDARIHFDERVRDHARLYDDARVHNDARNHDDPNVNSTIMHPSVRNEKVCRLFDNHLM</sequence>
<accession>A0ABD3WN29</accession>
<dbReference type="InterPro" id="IPR052446">
    <property type="entry name" value="B-cell_PI3K-Signaling_Adptrs"/>
</dbReference>
<gene>
    <name evidence="2" type="ORF">ACJMK2_033337</name>
</gene>
<feature type="domain" description="DBB" evidence="1">
    <location>
        <begin position="246"/>
        <end position="288"/>
    </location>
</feature>
<dbReference type="InterPro" id="IPR036770">
    <property type="entry name" value="Ankyrin_rpt-contain_sf"/>
</dbReference>
<dbReference type="Pfam" id="PF14545">
    <property type="entry name" value="DBB"/>
    <property type="match status" value="1"/>
</dbReference>
<name>A0ABD3WN29_SINWO</name>
<comment type="caution">
    <text evidence="2">The sequence shown here is derived from an EMBL/GenBank/DDBJ whole genome shotgun (WGS) entry which is preliminary data.</text>
</comment>
<dbReference type="AlphaFoldDB" id="A0ABD3WN29"/>
<proteinExistence type="predicted"/>
<dbReference type="SUPFAM" id="SSF48403">
    <property type="entry name" value="Ankyrin repeat"/>
    <property type="match status" value="1"/>
</dbReference>
<protein>
    <recommendedName>
        <fullName evidence="1">DBB domain-containing protein</fullName>
    </recommendedName>
</protein>
<dbReference type="PANTHER" id="PTHR16267">
    <property type="entry name" value="BANK1/PIK3AP1 FAMILY MEMBER"/>
    <property type="match status" value="1"/>
</dbReference>
<dbReference type="Proteomes" id="UP001634394">
    <property type="component" value="Unassembled WGS sequence"/>
</dbReference>
<evidence type="ECO:0000259" key="1">
    <source>
        <dbReference type="Pfam" id="PF14545"/>
    </source>
</evidence>
<dbReference type="PANTHER" id="PTHR16267:SF11">
    <property type="entry name" value="STUMPS, ISOFORM E"/>
    <property type="match status" value="1"/>
</dbReference>
<organism evidence="2 3">
    <name type="scientific">Sinanodonta woodiana</name>
    <name type="common">Chinese pond mussel</name>
    <name type="synonym">Anodonta woodiana</name>
    <dbReference type="NCBI Taxonomy" id="1069815"/>
    <lineage>
        <taxon>Eukaryota</taxon>
        <taxon>Metazoa</taxon>
        <taxon>Spiralia</taxon>
        <taxon>Lophotrochozoa</taxon>
        <taxon>Mollusca</taxon>
        <taxon>Bivalvia</taxon>
        <taxon>Autobranchia</taxon>
        <taxon>Heteroconchia</taxon>
        <taxon>Palaeoheterodonta</taxon>
        <taxon>Unionida</taxon>
        <taxon>Unionoidea</taxon>
        <taxon>Unionidae</taxon>
        <taxon>Unioninae</taxon>
        <taxon>Sinanodonta</taxon>
    </lineage>
</organism>